<keyword evidence="3" id="KW-0329">Glyoxylate bypass</keyword>
<dbReference type="Gene3D" id="1.10.10.850">
    <property type="match status" value="1"/>
</dbReference>
<dbReference type="PANTHER" id="PTHR21631:SF3">
    <property type="entry name" value="BIFUNCTIONAL GLYOXYLATE CYCLE PROTEIN"/>
    <property type="match status" value="1"/>
</dbReference>
<evidence type="ECO:0000256" key="6">
    <source>
        <dbReference type="PIRNR" id="PIRNR001362"/>
    </source>
</evidence>
<comment type="similarity">
    <text evidence="6">Belongs to the isocitrate lyase/PEP mutase superfamily. Isocitrate lyase family.</text>
</comment>
<dbReference type="RefSeq" id="XP_004343864.1">
    <property type="nucleotide sequence ID" value="XM_004343814.2"/>
</dbReference>
<evidence type="ECO:0000256" key="5">
    <source>
        <dbReference type="ARBA" id="ARBA00023239"/>
    </source>
</evidence>
<dbReference type="SUPFAM" id="SSF51621">
    <property type="entry name" value="Phosphoenolpyruvate/pyruvate domain"/>
    <property type="match status" value="1"/>
</dbReference>
<keyword evidence="9" id="KW-0479">Metal-binding</keyword>
<dbReference type="PhylomeDB" id="A0A0D2WWI7"/>
<proteinExistence type="inferred from homology"/>
<dbReference type="InParanoid" id="A0A0D2WWI7"/>
<accession>A0A0D2WWI7</accession>
<dbReference type="CDD" id="cd00377">
    <property type="entry name" value="ICL_PEPM"/>
    <property type="match status" value="1"/>
</dbReference>
<feature type="binding site" evidence="8">
    <location>
        <position position="246"/>
    </location>
    <ligand>
        <name>substrate</name>
    </ligand>
</feature>
<dbReference type="GO" id="GO:0006099">
    <property type="term" value="P:tricarboxylic acid cycle"/>
    <property type="evidence" value="ECO:0007669"/>
    <property type="project" value="UniProtKB-KW"/>
</dbReference>
<comment type="pathway">
    <text evidence="1">Carbohydrate metabolism; glyoxylate cycle; (S)-malate from isocitrate: step 1/2.</text>
</comment>
<name>A0A0D2WWI7_CAPO3</name>
<evidence type="ECO:0000256" key="9">
    <source>
        <dbReference type="PIRSR" id="PIRSR001362-3"/>
    </source>
</evidence>
<dbReference type="EMBL" id="KE346372">
    <property type="protein sequence ID" value="KJE96888.1"/>
    <property type="molecule type" value="Genomic_DNA"/>
</dbReference>
<dbReference type="GO" id="GO:0004451">
    <property type="term" value="F:isocitrate lyase activity"/>
    <property type="evidence" value="ECO:0007669"/>
    <property type="project" value="InterPro"/>
</dbReference>
<dbReference type="InterPro" id="IPR018523">
    <property type="entry name" value="Isocitrate_lyase_ph_CS"/>
</dbReference>
<dbReference type="Pfam" id="PF00463">
    <property type="entry name" value="ICL"/>
    <property type="match status" value="1"/>
</dbReference>
<dbReference type="eggNOG" id="KOG1260">
    <property type="taxonomic scope" value="Eukaryota"/>
</dbReference>
<dbReference type="InterPro" id="IPR040442">
    <property type="entry name" value="Pyrv_kinase-like_dom_sf"/>
</dbReference>
<feature type="binding site" evidence="9">
    <location>
        <position position="171"/>
    </location>
    <ligand>
        <name>Mg(2+)</name>
        <dbReference type="ChEBI" id="CHEBI:18420"/>
    </ligand>
</feature>
<dbReference type="PROSITE" id="PS00161">
    <property type="entry name" value="ISOCITRATE_LYASE"/>
    <property type="match status" value="1"/>
</dbReference>
<dbReference type="STRING" id="595528.A0A0D2WWI7"/>
<reference evidence="11" key="1">
    <citation type="submission" date="2011-02" db="EMBL/GenBank/DDBJ databases">
        <title>The Genome Sequence of Capsaspora owczarzaki ATCC 30864.</title>
        <authorList>
            <person name="Russ C."/>
            <person name="Cuomo C."/>
            <person name="Burger G."/>
            <person name="Gray M.W."/>
            <person name="Holland P.W.H."/>
            <person name="King N."/>
            <person name="Lang F.B.F."/>
            <person name="Roger A.J."/>
            <person name="Ruiz-Trillo I."/>
            <person name="Young S.K."/>
            <person name="Zeng Q."/>
            <person name="Gargeya S."/>
            <person name="Alvarado L."/>
            <person name="Berlin A."/>
            <person name="Chapman S.B."/>
            <person name="Chen Z."/>
            <person name="Freedman E."/>
            <person name="Gellesch M."/>
            <person name="Goldberg J."/>
            <person name="Griggs A."/>
            <person name="Gujja S."/>
            <person name="Heilman E."/>
            <person name="Heiman D."/>
            <person name="Howarth C."/>
            <person name="Mehta T."/>
            <person name="Neiman D."/>
            <person name="Pearson M."/>
            <person name="Roberts A."/>
            <person name="Saif S."/>
            <person name="Shea T."/>
            <person name="Shenoy N."/>
            <person name="Sisk P."/>
            <person name="Stolte C."/>
            <person name="Sykes S."/>
            <person name="White J."/>
            <person name="Yandava C."/>
            <person name="Haas B."/>
            <person name="Nusbaum C."/>
            <person name="Birren B."/>
        </authorList>
    </citation>
    <scope>NUCLEOTIDE SEQUENCE</scope>
    <source>
        <strain evidence="11">ATCC 30864</strain>
    </source>
</reference>
<dbReference type="Proteomes" id="UP000008743">
    <property type="component" value="Unassembled WGS sequence"/>
</dbReference>
<dbReference type="NCBIfam" id="TIGR01346">
    <property type="entry name" value="isocit_lyase"/>
    <property type="match status" value="1"/>
</dbReference>
<dbReference type="OMA" id="YVSGWQV"/>
<evidence type="ECO:0000256" key="4">
    <source>
        <dbReference type="ARBA" id="ARBA00022532"/>
    </source>
</evidence>
<dbReference type="Gene3D" id="3.20.20.60">
    <property type="entry name" value="Phosphoenolpyruvate-binding domains"/>
    <property type="match status" value="1"/>
</dbReference>
<evidence type="ECO:0000313" key="10">
    <source>
        <dbReference type="EMBL" id="KJE96888.1"/>
    </source>
</evidence>
<keyword evidence="4" id="KW-0816">Tricarboxylic acid cycle</keyword>
<sequence length="549" mass="61235">MTSEALVDEELRQLQREEQQLREWWATERFQHAKRPYDAASVIALRGTVHQEYASNIQAKKLWNLLAKRKAEGTVSHTFGALDPVQVVQMAKYLDTVYVSGWQCSSTASSSNEPGPDLADYPMDTVPNKVEHLFKAQLFHDRRQREARSHLTREQRIQSPTIDYMAPIVADADTGHGGLSAIMKLTKMFVERGAAGVHIEDQAAGTKKCGHMGGKVLVPISEHISRLVAIRLQTDVMGTETLVVARTDSEAATLLNNNIDKRDHPFILGATNPAVAGASLNELVLEASSQGRSQSDIDKLQAEWVKRAGLKTFTDYIADRLKEARAGDADVLARWTTESKKLGHKEARTLAESLLGAEASKQLFWDWELPRTTEGYYRVQGGTAYAIARASAFCDYADIVWMETKTPTIAQAREFAEGVLKTHPHQLLTYNLSPSFNWDAAGMNDAQIESFIWDLGRMGYAWQFITLAGFHSDSLGIDMFARDFKTRGMLAYCERIQRREREHKVETLEHQTWSGAYLVDRALTTISGGAVSTAAMGDGVTENQFKAVH</sequence>
<dbReference type="AlphaFoldDB" id="A0A0D2WWI7"/>
<feature type="binding site" evidence="8">
    <location>
        <position position="466"/>
    </location>
    <ligand>
        <name>substrate</name>
    </ligand>
</feature>
<comment type="cofactor">
    <cofactor evidence="9">
        <name>Mg(2+)</name>
        <dbReference type="ChEBI" id="CHEBI:18420"/>
    </cofactor>
    <text evidence="9">Can also use Mn(2+) ion.</text>
</comment>
<evidence type="ECO:0000256" key="3">
    <source>
        <dbReference type="ARBA" id="ARBA00022435"/>
    </source>
</evidence>
<gene>
    <name evidence="10" type="ORF">CAOG_007140</name>
</gene>
<feature type="binding site" evidence="8">
    <location>
        <begin position="100"/>
        <end position="102"/>
    </location>
    <ligand>
        <name>substrate</name>
    </ligand>
</feature>
<dbReference type="GO" id="GO:0006097">
    <property type="term" value="P:glyoxylate cycle"/>
    <property type="evidence" value="ECO:0007669"/>
    <property type="project" value="UniProtKB-KW"/>
</dbReference>
<evidence type="ECO:0000256" key="7">
    <source>
        <dbReference type="PIRSR" id="PIRSR001362-1"/>
    </source>
</evidence>
<keyword evidence="11" id="KW-1185">Reference proteome</keyword>
<evidence type="ECO:0000256" key="8">
    <source>
        <dbReference type="PIRSR" id="PIRSR001362-2"/>
    </source>
</evidence>
<organism evidence="10 11">
    <name type="scientific">Capsaspora owczarzaki (strain ATCC 30864)</name>
    <dbReference type="NCBI Taxonomy" id="595528"/>
    <lineage>
        <taxon>Eukaryota</taxon>
        <taxon>Filasterea</taxon>
        <taxon>Capsaspora</taxon>
    </lineage>
</organism>
<dbReference type="OrthoDB" id="4078635at2759"/>
<dbReference type="GO" id="GO:0046872">
    <property type="term" value="F:metal ion binding"/>
    <property type="evidence" value="ECO:0007669"/>
    <property type="project" value="UniProtKB-KW"/>
</dbReference>
<dbReference type="InterPro" id="IPR039556">
    <property type="entry name" value="ICL/PEPM"/>
</dbReference>
<feature type="binding site" evidence="8">
    <location>
        <begin position="210"/>
        <end position="211"/>
    </location>
    <ligand>
        <name>substrate</name>
    </ligand>
</feature>
<dbReference type="InterPro" id="IPR015813">
    <property type="entry name" value="Pyrv/PenolPyrv_kinase-like_dom"/>
</dbReference>
<feature type="active site" description="Proton acceptor" evidence="7">
    <location>
        <position position="209"/>
    </location>
</feature>
<protein>
    <recommendedName>
        <fullName evidence="2 6">Isocitrate lyase</fullName>
    </recommendedName>
</protein>
<dbReference type="FunCoup" id="A0A0D2WWI7">
    <property type="interactions" value="64"/>
</dbReference>
<feature type="binding site" evidence="8">
    <location>
        <begin position="431"/>
        <end position="435"/>
    </location>
    <ligand>
        <name>substrate</name>
    </ligand>
</feature>
<dbReference type="InterPro" id="IPR006254">
    <property type="entry name" value="Isocitrate_lyase"/>
</dbReference>
<evidence type="ECO:0000256" key="1">
    <source>
        <dbReference type="ARBA" id="ARBA00004793"/>
    </source>
</evidence>
<evidence type="ECO:0000256" key="2">
    <source>
        <dbReference type="ARBA" id="ARBA00012909"/>
    </source>
</evidence>
<dbReference type="PIRSF" id="PIRSF001362">
    <property type="entry name" value="Isocit_lyase"/>
    <property type="match status" value="1"/>
</dbReference>
<evidence type="ECO:0000313" key="11">
    <source>
        <dbReference type="Proteomes" id="UP000008743"/>
    </source>
</evidence>
<keyword evidence="9" id="KW-0460">Magnesium</keyword>
<keyword evidence="5 6" id="KW-0456">Lyase</keyword>
<dbReference type="PANTHER" id="PTHR21631">
    <property type="entry name" value="ISOCITRATE LYASE/MALATE SYNTHASE"/>
    <property type="match status" value="1"/>
</dbReference>